<name>A0ABW1YVU2_9RHOB</name>
<protein>
    <recommendedName>
        <fullName evidence="3">HTH cro/C1-type domain-containing protein</fullName>
    </recommendedName>
</protein>
<evidence type="ECO:0008006" key="3">
    <source>
        <dbReference type="Google" id="ProtNLM"/>
    </source>
</evidence>
<organism evidence="1 2">
    <name type="scientific">Sulfitobacter profundi</name>
    <dbReference type="NCBI Taxonomy" id="2679961"/>
    <lineage>
        <taxon>Bacteria</taxon>
        <taxon>Pseudomonadati</taxon>
        <taxon>Pseudomonadota</taxon>
        <taxon>Alphaproteobacteria</taxon>
        <taxon>Rhodobacterales</taxon>
        <taxon>Roseobacteraceae</taxon>
        <taxon>Sulfitobacter</taxon>
    </lineage>
</organism>
<evidence type="ECO:0000313" key="1">
    <source>
        <dbReference type="EMBL" id="MFC6641335.1"/>
    </source>
</evidence>
<proteinExistence type="predicted"/>
<dbReference type="Proteomes" id="UP001596403">
    <property type="component" value="Unassembled WGS sequence"/>
</dbReference>
<accession>A0ABW1YVU2</accession>
<keyword evidence="2" id="KW-1185">Reference proteome</keyword>
<dbReference type="RefSeq" id="WP_132447079.1">
    <property type="nucleotide sequence ID" value="NZ_JBHSWA010000001.1"/>
</dbReference>
<comment type="caution">
    <text evidence="1">The sequence shown here is derived from an EMBL/GenBank/DDBJ whole genome shotgun (WGS) entry which is preliminary data.</text>
</comment>
<sequence>MKISSQALSDKIDAALRLRVGHGKTYSFEALEEVTGIKARTLRSYEEGVTPTAAGLMSLFAALGPGFTSDILGMVGQSARKGEGCQPEHMPTLCAATAFSSLLAEALTDGHVDHREAAVLRPIAVELMELLTPIANGKPSVVRTGGGA</sequence>
<reference evidence="2" key="1">
    <citation type="journal article" date="2019" name="Int. J. Syst. Evol. Microbiol.">
        <title>The Global Catalogue of Microorganisms (GCM) 10K type strain sequencing project: providing services to taxonomists for standard genome sequencing and annotation.</title>
        <authorList>
            <consortium name="The Broad Institute Genomics Platform"/>
            <consortium name="The Broad Institute Genome Sequencing Center for Infectious Disease"/>
            <person name="Wu L."/>
            <person name="Ma J."/>
        </authorList>
    </citation>
    <scope>NUCLEOTIDE SEQUENCE [LARGE SCALE GENOMIC DNA]</scope>
    <source>
        <strain evidence="2">NBRC 111368</strain>
    </source>
</reference>
<evidence type="ECO:0000313" key="2">
    <source>
        <dbReference type="Proteomes" id="UP001596403"/>
    </source>
</evidence>
<gene>
    <name evidence="1" type="ORF">ACFQAU_05820</name>
</gene>
<dbReference type="EMBL" id="JBHSWA010000001">
    <property type="protein sequence ID" value="MFC6641335.1"/>
    <property type="molecule type" value="Genomic_DNA"/>
</dbReference>